<proteinExistence type="inferred from homology"/>
<dbReference type="EMBL" id="FOMB01000047">
    <property type="protein sequence ID" value="SFD37086.1"/>
    <property type="molecule type" value="Genomic_DNA"/>
</dbReference>
<dbReference type="InterPro" id="IPR051803">
    <property type="entry name" value="TA_system_RelE-like_toxin"/>
</dbReference>
<dbReference type="Pfam" id="PF05016">
    <property type="entry name" value="ParE_toxin"/>
    <property type="match status" value="1"/>
</dbReference>
<dbReference type="Proteomes" id="UP000182258">
    <property type="component" value="Unassembled WGS sequence"/>
</dbReference>
<evidence type="ECO:0000256" key="2">
    <source>
        <dbReference type="ARBA" id="ARBA00022649"/>
    </source>
</evidence>
<dbReference type="PATRIC" id="fig|728005.3.peg.2282"/>
<dbReference type="EMBL" id="LAPV01000018">
    <property type="protein sequence ID" value="KKC34533.1"/>
    <property type="molecule type" value="Genomic_DNA"/>
</dbReference>
<evidence type="ECO:0000256" key="1">
    <source>
        <dbReference type="ARBA" id="ARBA00006226"/>
    </source>
</evidence>
<comment type="similarity">
    <text evidence="1">Belongs to the RelE toxin family.</text>
</comment>
<dbReference type="Gene3D" id="3.30.2310.20">
    <property type="entry name" value="RelE-like"/>
    <property type="match status" value="1"/>
</dbReference>
<evidence type="ECO:0000313" key="6">
    <source>
        <dbReference type="Proteomes" id="UP000182258"/>
    </source>
</evidence>
<dbReference type="Proteomes" id="UP000033519">
    <property type="component" value="Unassembled WGS sequence"/>
</dbReference>
<keyword evidence="2" id="KW-1277">Toxin-antitoxin system</keyword>
<dbReference type="PANTHER" id="PTHR33755:SF6">
    <property type="entry name" value="PLASMID STABILIZATION SYSTEM PROTEIN"/>
    <property type="match status" value="1"/>
</dbReference>
<organism evidence="4 6">
    <name type="scientific">Devosia psychrophila</name>
    <dbReference type="NCBI Taxonomy" id="728005"/>
    <lineage>
        <taxon>Bacteria</taxon>
        <taxon>Pseudomonadati</taxon>
        <taxon>Pseudomonadota</taxon>
        <taxon>Alphaproteobacteria</taxon>
        <taxon>Hyphomicrobiales</taxon>
        <taxon>Devosiaceae</taxon>
        <taxon>Devosia</taxon>
    </lineage>
</organism>
<dbReference type="InterPro" id="IPR035093">
    <property type="entry name" value="RelE/ParE_toxin_dom_sf"/>
</dbReference>
<dbReference type="OrthoDB" id="595470at2"/>
<keyword evidence="5" id="KW-1185">Reference proteome</keyword>
<dbReference type="STRING" id="728005.SAMN04488059_1474"/>
<name>A0A0F5Q0X4_9HYPH</name>
<protein>
    <submittedName>
        <fullName evidence="4">Addiction module toxin, RelE/StbE family</fullName>
    </submittedName>
</protein>
<dbReference type="RefSeq" id="WP_046169425.1">
    <property type="nucleotide sequence ID" value="NZ_FOMB01000047.1"/>
</dbReference>
<evidence type="ECO:0000313" key="4">
    <source>
        <dbReference type="EMBL" id="SFD37086.1"/>
    </source>
</evidence>
<dbReference type="AlphaFoldDB" id="A0A0F5Q0X4"/>
<reference evidence="4 6" key="2">
    <citation type="submission" date="2016-10" db="EMBL/GenBank/DDBJ databases">
        <authorList>
            <person name="de Groot N.N."/>
        </authorList>
    </citation>
    <scope>NUCLEOTIDE SEQUENCE [LARGE SCALE GENOMIC DNA]</scope>
    <source>
        <strain evidence="4 6">CGMCC 1.10210</strain>
    </source>
</reference>
<evidence type="ECO:0000313" key="5">
    <source>
        <dbReference type="Proteomes" id="UP000033519"/>
    </source>
</evidence>
<sequence length="95" mass="10831">MRIRWTRPALHNLEEIQDYVAQDSPLAAYRLAHELVDRAEQGLGSSPKMGRAGRALNTRELVFADLPYIVVYRVTANIEILAVVHTARNWPESFD</sequence>
<reference evidence="3 5" key="1">
    <citation type="submission" date="2015-03" db="EMBL/GenBank/DDBJ databases">
        <authorList>
            <person name="Lepp D."/>
            <person name="Hassan Y.I."/>
            <person name="Li X.-Z."/>
            <person name="Zhou T."/>
        </authorList>
    </citation>
    <scope>NUCLEOTIDE SEQUENCE [LARGE SCALE GENOMIC DNA]</scope>
    <source>
        <strain evidence="3 5">Cr7-05</strain>
    </source>
</reference>
<dbReference type="PANTHER" id="PTHR33755">
    <property type="entry name" value="TOXIN PARE1-RELATED"/>
    <property type="match status" value="1"/>
</dbReference>
<evidence type="ECO:0000313" key="3">
    <source>
        <dbReference type="EMBL" id="KKC34533.1"/>
    </source>
</evidence>
<accession>A0A0F5Q0X4</accession>
<dbReference type="InterPro" id="IPR007712">
    <property type="entry name" value="RelE/ParE_toxin"/>
</dbReference>
<gene>
    <name evidence="4" type="ORF">SAMN04488059_1474</name>
    <name evidence="3" type="ORF">WH91_02405</name>
</gene>